<evidence type="ECO:0000259" key="3">
    <source>
        <dbReference type="Pfam" id="PF00437"/>
    </source>
</evidence>
<dbReference type="GO" id="GO:0005886">
    <property type="term" value="C:plasma membrane"/>
    <property type="evidence" value="ECO:0007669"/>
    <property type="project" value="UniProtKB-SubCell"/>
</dbReference>
<dbReference type="Pfam" id="PF00437">
    <property type="entry name" value="T2SSE"/>
    <property type="match status" value="1"/>
</dbReference>
<dbReference type="InterPro" id="IPR001482">
    <property type="entry name" value="T2SS/T4SS_dom"/>
</dbReference>
<evidence type="ECO:0000256" key="2">
    <source>
        <dbReference type="RuleBase" id="RU366071"/>
    </source>
</evidence>
<dbReference type="EMBL" id="NBTZ01000023">
    <property type="protein sequence ID" value="OTP78489.1"/>
    <property type="molecule type" value="Genomic_DNA"/>
</dbReference>
<dbReference type="GO" id="GO:0016887">
    <property type="term" value="F:ATP hydrolysis activity"/>
    <property type="evidence" value="ECO:0007669"/>
    <property type="project" value="InterPro"/>
</dbReference>
<proteinExistence type="inferred from homology"/>
<sequence>MNGPDQVFALRQGLRFMERVSMPSLSERILKDLAVLVAHYSDQDTSAEKPLLAASIPAEYTGQEGRDFRIQIVQPPAVPRGKIAIAIRKPSTLDLSMQYYIDSGAFNHVNEPLPALEDTDKRLMALYRDRQWPAFLQMAVQAKKNIFISAATNTGKSAFVNMLLKGISPHERVVTIEDARELKLQQINAVHLLYSRGNQGTSNVTAIDLMETTLRLSADRVIPGELRGAEAYAALESLNNGLGGFMTTIHATSPEHMFERLAQMVMRFGSTMQRGEIIDYARGLIDVIVQMHRFDDGMRGITRVLYVPH</sequence>
<keyword evidence="2" id="KW-1003">Cell membrane</keyword>
<dbReference type="Gene3D" id="3.30.450.90">
    <property type="match status" value="1"/>
</dbReference>
<reference evidence="4 5" key="1">
    <citation type="submission" date="2017-03" db="EMBL/GenBank/DDBJ databases">
        <title>Genome analysis of strain PAMC 26577.</title>
        <authorList>
            <person name="Oh H.-M."/>
            <person name="Yang J.-A."/>
        </authorList>
    </citation>
    <scope>NUCLEOTIDE SEQUENCE [LARGE SCALE GENOMIC DNA]</scope>
    <source>
        <strain evidence="4 5">PAMC 26577</strain>
    </source>
</reference>
<keyword evidence="2" id="KW-0997">Cell inner membrane</keyword>
<keyword evidence="2" id="KW-0472">Membrane</keyword>
<dbReference type="Proteomes" id="UP000195221">
    <property type="component" value="Unassembled WGS sequence"/>
</dbReference>
<dbReference type="GO" id="GO:0044097">
    <property type="term" value="P:secretion by the type IV secretion system"/>
    <property type="evidence" value="ECO:0007669"/>
    <property type="project" value="InterPro"/>
</dbReference>
<dbReference type="SUPFAM" id="SSF52540">
    <property type="entry name" value="P-loop containing nucleoside triphosphate hydrolases"/>
    <property type="match status" value="1"/>
</dbReference>
<dbReference type="GO" id="GO:0043684">
    <property type="term" value="C:type IV secretion system complex"/>
    <property type="evidence" value="ECO:0007669"/>
    <property type="project" value="UniProtKB-UniRule"/>
</dbReference>
<gene>
    <name evidence="4" type="ORF">PAMC26577_04820</name>
</gene>
<dbReference type="CDD" id="cd01130">
    <property type="entry name" value="VirB11-like_ATPase"/>
    <property type="match status" value="1"/>
</dbReference>
<dbReference type="AlphaFoldDB" id="A0A242N4A7"/>
<comment type="function">
    <text evidence="2">Part of the Type IV secretion system.</text>
</comment>
<comment type="caution">
    <text evidence="4">The sequence shown here is derived from an EMBL/GenBank/DDBJ whole genome shotgun (WGS) entry which is preliminary data.</text>
</comment>
<dbReference type="PANTHER" id="PTHR30486">
    <property type="entry name" value="TWITCHING MOTILITY PROTEIN PILT"/>
    <property type="match status" value="1"/>
</dbReference>
<comment type="subcellular location">
    <subcellularLocation>
        <location evidence="2">Cell inner membrane</location>
        <topology evidence="2">Peripheral membrane protein</topology>
        <orientation evidence="2">Cytoplasmic side</orientation>
    </subcellularLocation>
</comment>
<keyword evidence="2" id="KW-0067">ATP-binding</keyword>
<protein>
    <recommendedName>
        <fullName evidence="2">Type IV secretion system protein</fullName>
    </recommendedName>
</protein>
<dbReference type="NCBIfam" id="TIGR02788">
    <property type="entry name" value="VirB11"/>
    <property type="match status" value="1"/>
</dbReference>
<name>A0A242N4A7_CABSO</name>
<accession>A0A242N4A7</accession>
<dbReference type="PANTHER" id="PTHR30486:SF6">
    <property type="entry name" value="TYPE IV PILUS RETRACTATION ATPASE PILT"/>
    <property type="match status" value="1"/>
</dbReference>
<dbReference type="GO" id="GO:0005524">
    <property type="term" value="F:ATP binding"/>
    <property type="evidence" value="ECO:0007669"/>
    <property type="project" value="UniProtKB-UniRule"/>
</dbReference>
<evidence type="ECO:0000313" key="5">
    <source>
        <dbReference type="Proteomes" id="UP000195221"/>
    </source>
</evidence>
<dbReference type="InterPro" id="IPR027417">
    <property type="entry name" value="P-loop_NTPase"/>
</dbReference>
<evidence type="ECO:0000313" key="4">
    <source>
        <dbReference type="EMBL" id="OTP78489.1"/>
    </source>
</evidence>
<dbReference type="InterPro" id="IPR050921">
    <property type="entry name" value="T4SS_GSP_E_ATPase"/>
</dbReference>
<dbReference type="Gene3D" id="3.40.50.300">
    <property type="entry name" value="P-loop containing nucleotide triphosphate hydrolases"/>
    <property type="match status" value="1"/>
</dbReference>
<organism evidence="4 5">
    <name type="scientific">Caballeronia sordidicola</name>
    <name type="common">Burkholderia sordidicola</name>
    <dbReference type="NCBI Taxonomy" id="196367"/>
    <lineage>
        <taxon>Bacteria</taxon>
        <taxon>Pseudomonadati</taxon>
        <taxon>Pseudomonadota</taxon>
        <taxon>Betaproteobacteria</taxon>
        <taxon>Burkholderiales</taxon>
        <taxon>Burkholderiaceae</taxon>
        <taxon>Caballeronia</taxon>
    </lineage>
</organism>
<keyword evidence="2" id="KW-0547">Nucleotide-binding</keyword>
<comment type="similarity">
    <text evidence="1 2">Belongs to the GSP E family.</text>
</comment>
<feature type="domain" description="Bacterial type II secretion system protein E" evidence="3">
    <location>
        <begin position="128"/>
        <end position="267"/>
    </location>
</feature>
<evidence type="ECO:0000256" key="1">
    <source>
        <dbReference type="ARBA" id="ARBA00006611"/>
    </source>
</evidence>
<dbReference type="InterPro" id="IPR014155">
    <property type="entry name" value="VirB11"/>
</dbReference>